<feature type="region of interest" description="Disordered" evidence="1">
    <location>
        <begin position="1"/>
        <end position="23"/>
    </location>
</feature>
<proteinExistence type="predicted"/>
<accession>A0A940XIM0</accession>
<evidence type="ECO:0000256" key="2">
    <source>
        <dbReference type="SAM" id="Phobius"/>
    </source>
</evidence>
<evidence type="ECO:0000313" key="3">
    <source>
        <dbReference type="EMBL" id="MBQ0827241.1"/>
    </source>
</evidence>
<reference evidence="3" key="1">
    <citation type="submission" date="2021-04" db="EMBL/GenBank/DDBJ databases">
        <title>Genome seq and assembly of Streptomyces sp. RG38.</title>
        <authorList>
            <person name="Chhetri G."/>
        </authorList>
    </citation>
    <scope>NUCLEOTIDE SEQUENCE</scope>
    <source>
        <strain evidence="3">RG38</strain>
    </source>
</reference>
<dbReference type="EMBL" id="JAGPNL010000002">
    <property type="protein sequence ID" value="MBQ0827241.1"/>
    <property type="molecule type" value="Genomic_DNA"/>
</dbReference>
<evidence type="ECO:0000313" key="4">
    <source>
        <dbReference type="Proteomes" id="UP000677875"/>
    </source>
</evidence>
<keyword evidence="2" id="KW-0812">Transmembrane</keyword>
<keyword evidence="2" id="KW-1133">Transmembrane helix</keyword>
<dbReference type="Proteomes" id="UP000677875">
    <property type="component" value="Unassembled WGS sequence"/>
</dbReference>
<sequence length="76" mass="7898">MTNDTSASATAHAPDTGGPRSGTSLSQKILWSVVVLSALANLAASFGDDLRINLLCGLTTAVAATLLALRFRRGRR</sequence>
<keyword evidence="2" id="KW-0472">Membrane</keyword>
<protein>
    <submittedName>
        <fullName evidence="3">Uncharacterized protein</fullName>
    </submittedName>
</protein>
<keyword evidence="4" id="KW-1185">Reference proteome</keyword>
<organism evidence="3 4">
    <name type="scientific">Streptomyces tagetis</name>
    <dbReference type="NCBI Taxonomy" id="2820809"/>
    <lineage>
        <taxon>Bacteria</taxon>
        <taxon>Bacillati</taxon>
        <taxon>Actinomycetota</taxon>
        <taxon>Actinomycetes</taxon>
        <taxon>Kitasatosporales</taxon>
        <taxon>Streptomycetaceae</taxon>
        <taxon>Streptomyces</taxon>
    </lineage>
</organism>
<evidence type="ECO:0000256" key="1">
    <source>
        <dbReference type="SAM" id="MobiDB-lite"/>
    </source>
</evidence>
<comment type="caution">
    <text evidence="3">The sequence shown here is derived from an EMBL/GenBank/DDBJ whole genome shotgun (WGS) entry which is preliminary data.</text>
</comment>
<name>A0A940XIM0_9ACTN</name>
<gene>
    <name evidence="3" type="ORF">J5Y05_12040</name>
</gene>
<dbReference type="RefSeq" id="WP_210871356.1">
    <property type="nucleotide sequence ID" value="NZ_JAGPNL010000002.1"/>
</dbReference>
<feature type="transmembrane region" description="Helical" evidence="2">
    <location>
        <begin position="29"/>
        <end position="46"/>
    </location>
</feature>
<feature type="transmembrane region" description="Helical" evidence="2">
    <location>
        <begin position="52"/>
        <end position="71"/>
    </location>
</feature>
<dbReference type="AlphaFoldDB" id="A0A940XIM0"/>